<sequence length="99" mass="11600">MQAHILAIIDETFCPFVIKFPPKAEFFATPEEIENQILHIDNLIKREKFEEAKQKCTKAIDQIKRDISRIRDEVIAKAELERSIRVKLKYTAEILVSML</sequence>
<evidence type="ECO:0008006" key="4">
    <source>
        <dbReference type="Google" id="ProtNLM"/>
    </source>
</evidence>
<proteinExistence type="predicted"/>
<dbReference type="RefSeq" id="WP_058442426.1">
    <property type="nucleotide sequence ID" value="NZ_CAAAHU010000013.1"/>
</dbReference>
<name>A0A0W0S482_9GAMM</name>
<dbReference type="PATRIC" id="fig|29422.6.peg.2604"/>
<evidence type="ECO:0000313" key="2">
    <source>
        <dbReference type="EMBL" id="KTC78154.1"/>
    </source>
</evidence>
<organism evidence="2 3">
    <name type="scientific">Legionella brunensis</name>
    <dbReference type="NCBI Taxonomy" id="29422"/>
    <lineage>
        <taxon>Bacteria</taxon>
        <taxon>Pseudomonadati</taxon>
        <taxon>Pseudomonadota</taxon>
        <taxon>Gammaproteobacteria</taxon>
        <taxon>Legionellales</taxon>
        <taxon>Legionellaceae</taxon>
        <taxon>Legionella</taxon>
    </lineage>
</organism>
<evidence type="ECO:0000313" key="3">
    <source>
        <dbReference type="Proteomes" id="UP000054742"/>
    </source>
</evidence>
<evidence type="ECO:0000256" key="1">
    <source>
        <dbReference type="SAM" id="Coils"/>
    </source>
</evidence>
<dbReference type="Proteomes" id="UP000054742">
    <property type="component" value="Unassembled WGS sequence"/>
</dbReference>
<reference evidence="2 3" key="1">
    <citation type="submission" date="2015-11" db="EMBL/GenBank/DDBJ databases">
        <title>Genomic analysis of 38 Legionella species identifies large and diverse effector repertoires.</title>
        <authorList>
            <person name="Burstein D."/>
            <person name="Amaro F."/>
            <person name="Zusman T."/>
            <person name="Lifshitz Z."/>
            <person name="Cohen O."/>
            <person name="Gilbert J.A."/>
            <person name="Pupko T."/>
            <person name="Shuman H.A."/>
            <person name="Segal G."/>
        </authorList>
    </citation>
    <scope>NUCLEOTIDE SEQUENCE [LARGE SCALE GENOMIC DNA]</scope>
    <source>
        <strain evidence="2 3">ATCC 43878</strain>
    </source>
</reference>
<gene>
    <name evidence="2" type="ORF">Lbru_2446</name>
</gene>
<accession>A0A0W0S482</accession>
<dbReference type="AlphaFoldDB" id="A0A0W0S482"/>
<keyword evidence="1" id="KW-0175">Coiled coil</keyword>
<keyword evidence="3" id="KW-1185">Reference proteome</keyword>
<feature type="coiled-coil region" evidence="1">
    <location>
        <begin position="46"/>
        <end position="73"/>
    </location>
</feature>
<protein>
    <recommendedName>
        <fullName evidence="4">Coiled-coil protein</fullName>
    </recommendedName>
</protein>
<dbReference type="EMBL" id="LNXV01000033">
    <property type="protein sequence ID" value="KTC78154.1"/>
    <property type="molecule type" value="Genomic_DNA"/>
</dbReference>
<comment type="caution">
    <text evidence="2">The sequence shown here is derived from an EMBL/GenBank/DDBJ whole genome shotgun (WGS) entry which is preliminary data.</text>
</comment>